<keyword evidence="4" id="KW-0472">Membrane</keyword>
<sequence length="202" mass="22348">NNFCERHYGNGKCDQGCNNEECDWDGMDCESKPPELASGIMSVVVKNIDVQEFLEHKSEFLRYLGHQLRTTLRVKQSPLGQAMVYPWDPTVDPASLLHNDSDSFQSFGSGATGVLVYLELDNRKCASQNASNCFTNAVEAAEFLAAAAAAHSLESRFDIIQVRGLPEHIQPTIEDKPSWMVYVIMSALTVIAIVLVFGVLFS</sequence>
<evidence type="ECO:0000313" key="6">
    <source>
        <dbReference type="EMBL" id="CAG7827229.1"/>
    </source>
</evidence>
<dbReference type="EMBL" id="CAJVCH010542725">
    <property type="protein sequence ID" value="CAG7827229.1"/>
    <property type="molecule type" value="Genomic_DNA"/>
</dbReference>
<dbReference type="GO" id="GO:0007219">
    <property type="term" value="P:Notch signaling pathway"/>
    <property type="evidence" value="ECO:0007669"/>
    <property type="project" value="InterPro"/>
</dbReference>
<reference evidence="6" key="1">
    <citation type="submission" date="2021-06" db="EMBL/GenBank/DDBJ databases">
        <authorList>
            <person name="Hodson N. C."/>
            <person name="Mongue J. A."/>
            <person name="Jaron S. K."/>
        </authorList>
    </citation>
    <scope>NUCLEOTIDE SEQUENCE</scope>
</reference>
<dbReference type="PROSITE" id="PS50258">
    <property type="entry name" value="LNR"/>
    <property type="match status" value="1"/>
</dbReference>
<dbReference type="OrthoDB" id="6774234at2759"/>
<gene>
    <name evidence="6" type="ORF">AFUS01_LOCUS37226</name>
</gene>
<feature type="domain" description="LNR" evidence="5">
    <location>
        <begin position="1"/>
        <end position="35"/>
    </location>
</feature>
<dbReference type="Pfam" id="PF07684">
    <property type="entry name" value="NODP"/>
    <property type="match status" value="1"/>
</dbReference>
<keyword evidence="4" id="KW-1133">Transmembrane helix</keyword>
<keyword evidence="3" id="KW-0325">Glycoprotein</keyword>
<proteinExistence type="predicted"/>
<dbReference type="GO" id="GO:0016020">
    <property type="term" value="C:membrane"/>
    <property type="evidence" value="ECO:0007669"/>
    <property type="project" value="InterPro"/>
</dbReference>
<dbReference type="Pfam" id="PF00066">
    <property type="entry name" value="Notch"/>
    <property type="match status" value="1"/>
</dbReference>
<dbReference type="SMART" id="SM00004">
    <property type="entry name" value="NL"/>
    <property type="match status" value="1"/>
</dbReference>
<dbReference type="SMART" id="SM01338">
    <property type="entry name" value="NOD"/>
    <property type="match status" value="1"/>
</dbReference>
<evidence type="ECO:0000259" key="5">
    <source>
        <dbReference type="PROSITE" id="PS50258"/>
    </source>
</evidence>
<organism evidence="6 7">
    <name type="scientific">Allacma fusca</name>
    <dbReference type="NCBI Taxonomy" id="39272"/>
    <lineage>
        <taxon>Eukaryota</taxon>
        <taxon>Metazoa</taxon>
        <taxon>Ecdysozoa</taxon>
        <taxon>Arthropoda</taxon>
        <taxon>Hexapoda</taxon>
        <taxon>Collembola</taxon>
        <taxon>Symphypleona</taxon>
        <taxon>Sminthuridae</taxon>
        <taxon>Allacma</taxon>
    </lineage>
</organism>
<dbReference type="SMART" id="SM01339">
    <property type="entry name" value="NODP"/>
    <property type="match status" value="1"/>
</dbReference>
<evidence type="ECO:0000256" key="2">
    <source>
        <dbReference type="ARBA" id="ARBA00023157"/>
    </source>
</evidence>
<feature type="non-terminal residue" evidence="6">
    <location>
        <position position="1"/>
    </location>
</feature>
<dbReference type="GO" id="GO:0030154">
    <property type="term" value="P:cell differentiation"/>
    <property type="evidence" value="ECO:0007669"/>
    <property type="project" value="InterPro"/>
</dbReference>
<dbReference type="InterPro" id="IPR010660">
    <property type="entry name" value="Notch_NOD_dom"/>
</dbReference>
<protein>
    <recommendedName>
        <fullName evidence="5">LNR domain-containing protein</fullName>
    </recommendedName>
</protein>
<dbReference type="InterPro" id="IPR011656">
    <property type="entry name" value="Notch_NODP_dom"/>
</dbReference>
<comment type="caution">
    <text evidence="6">The sequence shown here is derived from an EMBL/GenBank/DDBJ whole genome shotgun (WGS) entry which is preliminary data.</text>
</comment>
<dbReference type="AlphaFoldDB" id="A0A8J2L1K8"/>
<feature type="transmembrane region" description="Helical" evidence="4">
    <location>
        <begin position="179"/>
        <end position="201"/>
    </location>
</feature>
<evidence type="ECO:0000313" key="7">
    <source>
        <dbReference type="Proteomes" id="UP000708208"/>
    </source>
</evidence>
<evidence type="ECO:0000256" key="4">
    <source>
        <dbReference type="SAM" id="Phobius"/>
    </source>
</evidence>
<keyword evidence="1" id="KW-0677">Repeat</keyword>
<feature type="non-terminal residue" evidence="6">
    <location>
        <position position="202"/>
    </location>
</feature>
<dbReference type="Pfam" id="PF06816">
    <property type="entry name" value="NOD"/>
    <property type="match status" value="1"/>
</dbReference>
<keyword evidence="4" id="KW-0812">Transmembrane</keyword>
<keyword evidence="7" id="KW-1185">Reference proteome</keyword>
<keyword evidence="2" id="KW-1015">Disulfide bond</keyword>
<dbReference type="InterPro" id="IPR000800">
    <property type="entry name" value="Notch_dom"/>
</dbReference>
<dbReference type="Proteomes" id="UP000708208">
    <property type="component" value="Unassembled WGS sequence"/>
</dbReference>
<evidence type="ECO:0000256" key="3">
    <source>
        <dbReference type="ARBA" id="ARBA00023180"/>
    </source>
</evidence>
<name>A0A8J2L1K8_9HEXA</name>
<accession>A0A8J2L1K8</accession>
<evidence type="ECO:0000256" key="1">
    <source>
        <dbReference type="ARBA" id="ARBA00022737"/>
    </source>
</evidence>